<keyword evidence="2" id="KW-1185">Reference proteome</keyword>
<name>A0A8J1UT48_OWEFU</name>
<gene>
    <name evidence="1" type="ORF">OFUS_LOCUS24626</name>
</gene>
<dbReference type="Pfam" id="PF00092">
    <property type="entry name" value="VWA"/>
    <property type="match status" value="1"/>
</dbReference>
<dbReference type="PROSITE" id="PS50234">
    <property type="entry name" value="VWFA"/>
    <property type="match status" value="1"/>
</dbReference>
<comment type="caution">
    <text evidence="1">The sequence shown here is derived from an EMBL/GenBank/DDBJ whole genome shotgun (WGS) entry which is preliminary data.</text>
</comment>
<dbReference type="AlphaFoldDB" id="A0A8J1UT48"/>
<proteinExistence type="predicted"/>
<evidence type="ECO:0000313" key="1">
    <source>
        <dbReference type="EMBL" id="CAH1800783.1"/>
    </source>
</evidence>
<dbReference type="InterPro" id="IPR036465">
    <property type="entry name" value="vWFA_dom_sf"/>
</dbReference>
<dbReference type="SUPFAM" id="SSF53300">
    <property type="entry name" value="vWA-like"/>
    <property type="match status" value="1"/>
</dbReference>
<organism evidence="1 2">
    <name type="scientific">Owenia fusiformis</name>
    <name type="common">Polychaete worm</name>
    <dbReference type="NCBI Taxonomy" id="6347"/>
    <lineage>
        <taxon>Eukaryota</taxon>
        <taxon>Metazoa</taxon>
        <taxon>Spiralia</taxon>
        <taxon>Lophotrochozoa</taxon>
        <taxon>Annelida</taxon>
        <taxon>Polychaeta</taxon>
        <taxon>Sedentaria</taxon>
        <taxon>Canalipalpata</taxon>
        <taxon>Sabellida</taxon>
        <taxon>Oweniida</taxon>
        <taxon>Oweniidae</taxon>
        <taxon>Owenia</taxon>
    </lineage>
</organism>
<dbReference type="InterPro" id="IPR002035">
    <property type="entry name" value="VWF_A"/>
</dbReference>
<reference evidence="1" key="1">
    <citation type="submission" date="2022-03" db="EMBL/GenBank/DDBJ databases">
        <authorList>
            <person name="Martin C."/>
        </authorList>
    </citation>
    <scope>NUCLEOTIDE SEQUENCE</scope>
</reference>
<dbReference type="Gene3D" id="3.40.50.410">
    <property type="entry name" value="von Willebrand factor, type A domain"/>
    <property type="match status" value="1"/>
</dbReference>
<dbReference type="CDD" id="cd00198">
    <property type="entry name" value="vWFA"/>
    <property type="match status" value="1"/>
</dbReference>
<sequence length="289" mass="32218">MDYIGIMLILVQLVGYKQVIHANFIDQLRQAKYGSVNNNQIDKIVLRPEAGLSGGIVPKEQPVIPAGLKENDTPQNTVCADIVFANDASCSLNNKVQTDQVDLIVTIASTLNLDEGKVRVGAFSYGQYVDNETKTEYLPGASRSTILAGLNNIARNLDRCRTIPYRAMSESMSYFKGKNDRDDKLYKDVLIFIGDGWTSPIRTRKHNAVEARKLRKAGVDILWIKTPAKNGLDEIKTIKNNGTAFDVEILPIVKNMDKIFNYESGDSEIVVKQVTDYLASRYYCQGGEQ</sequence>
<accession>A0A8J1UT48</accession>
<dbReference type="Proteomes" id="UP000749559">
    <property type="component" value="Unassembled WGS sequence"/>
</dbReference>
<dbReference type="EMBL" id="CAIIXF020000012">
    <property type="protein sequence ID" value="CAH1800783.1"/>
    <property type="molecule type" value="Genomic_DNA"/>
</dbReference>
<evidence type="ECO:0000313" key="2">
    <source>
        <dbReference type="Proteomes" id="UP000749559"/>
    </source>
</evidence>
<protein>
    <submittedName>
        <fullName evidence="1">Uncharacterized protein</fullName>
    </submittedName>
</protein>